<organism evidence="2 3">
    <name type="scientific">Kribbella shirazensis</name>
    <dbReference type="NCBI Taxonomy" id="1105143"/>
    <lineage>
        <taxon>Bacteria</taxon>
        <taxon>Bacillati</taxon>
        <taxon>Actinomycetota</taxon>
        <taxon>Actinomycetes</taxon>
        <taxon>Propionibacteriales</taxon>
        <taxon>Kribbellaceae</taxon>
        <taxon>Kribbella</taxon>
    </lineage>
</organism>
<dbReference type="RefSeq" id="WP_167208812.1">
    <property type="nucleotide sequence ID" value="NZ_JAASRO010000001.1"/>
</dbReference>
<keyword evidence="3" id="KW-1185">Reference proteome</keyword>
<gene>
    <name evidence="2" type="ORF">BJY22_003926</name>
</gene>
<dbReference type="AlphaFoldDB" id="A0A7X5VBM0"/>
<feature type="transmembrane region" description="Helical" evidence="1">
    <location>
        <begin position="16"/>
        <end position="35"/>
    </location>
</feature>
<evidence type="ECO:0000313" key="3">
    <source>
        <dbReference type="Proteomes" id="UP000555407"/>
    </source>
</evidence>
<reference evidence="2 3" key="1">
    <citation type="submission" date="2020-03" db="EMBL/GenBank/DDBJ databases">
        <title>Sequencing the genomes of 1000 actinobacteria strains.</title>
        <authorList>
            <person name="Klenk H.-P."/>
        </authorList>
    </citation>
    <scope>NUCLEOTIDE SEQUENCE [LARGE SCALE GENOMIC DNA]</scope>
    <source>
        <strain evidence="2 3">DSM 45490</strain>
    </source>
</reference>
<feature type="transmembrane region" description="Helical" evidence="1">
    <location>
        <begin position="74"/>
        <end position="94"/>
    </location>
</feature>
<evidence type="ECO:0000313" key="2">
    <source>
        <dbReference type="EMBL" id="NIK58209.1"/>
    </source>
</evidence>
<keyword evidence="1" id="KW-1133">Transmembrane helix</keyword>
<accession>A0A7X5VBM0</accession>
<name>A0A7X5VBM0_9ACTN</name>
<protein>
    <submittedName>
        <fullName evidence="2">4-hydroxybenzoate polyprenyltransferase</fullName>
    </submittedName>
</protein>
<evidence type="ECO:0000256" key="1">
    <source>
        <dbReference type="SAM" id="Phobius"/>
    </source>
</evidence>
<keyword evidence="1" id="KW-0812">Transmembrane</keyword>
<keyword evidence="1" id="KW-0472">Membrane</keyword>
<comment type="caution">
    <text evidence="2">The sequence shown here is derived from an EMBL/GenBank/DDBJ whole genome shotgun (WGS) entry which is preliminary data.</text>
</comment>
<keyword evidence="2" id="KW-0808">Transferase</keyword>
<dbReference type="EMBL" id="JAASRO010000001">
    <property type="protein sequence ID" value="NIK58209.1"/>
    <property type="molecule type" value="Genomic_DNA"/>
</dbReference>
<dbReference type="Proteomes" id="UP000555407">
    <property type="component" value="Unassembled WGS sequence"/>
</dbReference>
<feature type="transmembrane region" description="Helical" evidence="1">
    <location>
        <begin position="100"/>
        <end position="119"/>
    </location>
</feature>
<dbReference type="GO" id="GO:0016740">
    <property type="term" value="F:transferase activity"/>
    <property type="evidence" value="ECO:0007669"/>
    <property type="project" value="UniProtKB-KW"/>
</dbReference>
<sequence length="128" mass="14073">MKLSGWWFGGGRPPRWFRLASAAIAVLFAVGLMNARELTDVFRGILGCSLMLLTAIAPKGLYDGRFKAWTPRHRILSGALVFLVLGGIFLFMLSDYIAPWLAAVCAFPLSAAFAAWSTYRERAASQNT</sequence>
<proteinExistence type="predicted"/>